<feature type="non-terminal residue" evidence="1">
    <location>
        <position position="1"/>
    </location>
</feature>
<gene>
    <name evidence="1" type="ORF">K469DRAFT_584373</name>
</gene>
<evidence type="ECO:0000313" key="2">
    <source>
        <dbReference type="Proteomes" id="UP000800200"/>
    </source>
</evidence>
<evidence type="ECO:0008006" key="3">
    <source>
        <dbReference type="Google" id="ProtNLM"/>
    </source>
</evidence>
<accession>A0A6A6DU44</accession>
<dbReference type="EMBL" id="ML994644">
    <property type="protein sequence ID" value="KAF2183114.1"/>
    <property type="molecule type" value="Genomic_DNA"/>
</dbReference>
<reference evidence="1" key="1">
    <citation type="journal article" date="2020" name="Stud. Mycol.">
        <title>101 Dothideomycetes genomes: a test case for predicting lifestyles and emergence of pathogens.</title>
        <authorList>
            <person name="Haridas S."/>
            <person name="Albert R."/>
            <person name="Binder M."/>
            <person name="Bloem J."/>
            <person name="Labutti K."/>
            <person name="Salamov A."/>
            <person name="Andreopoulos B."/>
            <person name="Baker S."/>
            <person name="Barry K."/>
            <person name="Bills G."/>
            <person name="Bluhm B."/>
            <person name="Cannon C."/>
            <person name="Castanera R."/>
            <person name="Culley D."/>
            <person name="Daum C."/>
            <person name="Ezra D."/>
            <person name="Gonzalez J."/>
            <person name="Henrissat B."/>
            <person name="Kuo A."/>
            <person name="Liang C."/>
            <person name="Lipzen A."/>
            <person name="Lutzoni F."/>
            <person name="Magnuson J."/>
            <person name="Mondo S."/>
            <person name="Nolan M."/>
            <person name="Ohm R."/>
            <person name="Pangilinan J."/>
            <person name="Park H.-J."/>
            <person name="Ramirez L."/>
            <person name="Alfaro M."/>
            <person name="Sun H."/>
            <person name="Tritt A."/>
            <person name="Yoshinaga Y."/>
            <person name="Zwiers L.-H."/>
            <person name="Turgeon B."/>
            <person name="Goodwin S."/>
            <person name="Spatafora J."/>
            <person name="Crous P."/>
            <person name="Grigoriev I."/>
        </authorList>
    </citation>
    <scope>NUCLEOTIDE SEQUENCE</scope>
    <source>
        <strain evidence="1">CBS 207.26</strain>
    </source>
</reference>
<keyword evidence="2" id="KW-1185">Reference proteome</keyword>
<organism evidence="1 2">
    <name type="scientific">Zopfia rhizophila CBS 207.26</name>
    <dbReference type="NCBI Taxonomy" id="1314779"/>
    <lineage>
        <taxon>Eukaryota</taxon>
        <taxon>Fungi</taxon>
        <taxon>Dikarya</taxon>
        <taxon>Ascomycota</taxon>
        <taxon>Pezizomycotina</taxon>
        <taxon>Dothideomycetes</taxon>
        <taxon>Dothideomycetes incertae sedis</taxon>
        <taxon>Zopfiaceae</taxon>
        <taxon>Zopfia</taxon>
    </lineage>
</organism>
<name>A0A6A6DU44_9PEZI</name>
<protein>
    <recommendedName>
        <fullName evidence="3">Homing endonuclease LAGLIDADG domain-containing protein</fullName>
    </recommendedName>
</protein>
<dbReference type="AlphaFoldDB" id="A0A6A6DU44"/>
<evidence type="ECO:0000313" key="1">
    <source>
        <dbReference type="EMBL" id="KAF2183114.1"/>
    </source>
</evidence>
<sequence>LFFINKSINKSTKKPTFYIDIKSELLRDILRVIFQNMRIISLIKNMPLV</sequence>
<dbReference type="OrthoDB" id="4187177at2759"/>
<proteinExistence type="predicted"/>
<dbReference type="Proteomes" id="UP000800200">
    <property type="component" value="Unassembled WGS sequence"/>
</dbReference>